<dbReference type="AlphaFoldDB" id="A0A0H2M1P9"/>
<reference evidence="3 4" key="1">
    <citation type="submission" date="2015-03" db="EMBL/GenBank/DDBJ databases">
        <title>Genome sequence of Variovorax paradoxus TBEA6.</title>
        <authorList>
            <person name="Poehlein A."/>
            <person name="Schuldes J."/>
            <person name="Wuebbeler J.H."/>
            <person name="Hiessl S."/>
            <person name="Steinbuechel A."/>
            <person name="Daniel R."/>
        </authorList>
    </citation>
    <scope>NUCLEOTIDE SEQUENCE [LARGE SCALE GENOMIC DNA]</scope>
    <source>
        <strain evidence="3 4">TBEA6</strain>
    </source>
</reference>
<evidence type="ECO:0000313" key="4">
    <source>
        <dbReference type="Proteomes" id="UP000035170"/>
    </source>
</evidence>
<name>A0A0H2M1P9_VARPD</name>
<dbReference type="EMBL" id="JZWI01000012">
    <property type="protein sequence ID" value="KLN56358.1"/>
    <property type="molecule type" value="Genomic_DNA"/>
</dbReference>
<feature type="compositionally biased region" description="Polar residues" evidence="1">
    <location>
        <begin position="91"/>
        <end position="103"/>
    </location>
</feature>
<evidence type="ECO:0008006" key="5">
    <source>
        <dbReference type="Google" id="ProtNLM"/>
    </source>
</evidence>
<sequence>MKLTNVMKIVSVPVLTLLLAAGANAEAYDGVHNAISTKTRDDVNSEAVRTAAAPDQNVVRGSRGPETMAVSKERSLVEAEAIRAAWAPDQNVGSGSRVNSKVISTMPHPADRRAKAD</sequence>
<evidence type="ECO:0000256" key="2">
    <source>
        <dbReference type="SAM" id="SignalP"/>
    </source>
</evidence>
<protein>
    <recommendedName>
        <fullName evidence="5">DUF4148 domain-containing protein</fullName>
    </recommendedName>
</protein>
<keyword evidence="4" id="KW-1185">Reference proteome</keyword>
<evidence type="ECO:0000313" key="3">
    <source>
        <dbReference type="EMBL" id="KLN56358.1"/>
    </source>
</evidence>
<feature type="chain" id="PRO_5002596714" description="DUF4148 domain-containing protein" evidence="2">
    <location>
        <begin position="26"/>
        <end position="117"/>
    </location>
</feature>
<accession>A0A0H2M1P9</accession>
<feature type="signal peptide" evidence="2">
    <location>
        <begin position="1"/>
        <end position="25"/>
    </location>
</feature>
<evidence type="ECO:0000256" key="1">
    <source>
        <dbReference type="SAM" id="MobiDB-lite"/>
    </source>
</evidence>
<dbReference type="Proteomes" id="UP000035170">
    <property type="component" value="Unassembled WGS sequence"/>
</dbReference>
<organism evidence="3 4">
    <name type="scientific">Variovorax paradoxus</name>
    <dbReference type="NCBI Taxonomy" id="34073"/>
    <lineage>
        <taxon>Bacteria</taxon>
        <taxon>Pseudomonadati</taxon>
        <taxon>Pseudomonadota</taxon>
        <taxon>Betaproteobacteria</taxon>
        <taxon>Burkholderiales</taxon>
        <taxon>Comamonadaceae</taxon>
        <taxon>Variovorax</taxon>
    </lineage>
</organism>
<gene>
    <name evidence="3" type="ORF">VPARA_26650</name>
</gene>
<dbReference type="PATRIC" id="fig|34073.19.peg.2738"/>
<dbReference type="RefSeq" id="WP_047784841.1">
    <property type="nucleotide sequence ID" value="NZ_JZWI01000012.1"/>
</dbReference>
<feature type="region of interest" description="Disordered" evidence="1">
    <location>
        <begin position="90"/>
        <end position="117"/>
    </location>
</feature>
<proteinExistence type="predicted"/>
<keyword evidence="2" id="KW-0732">Signal</keyword>
<comment type="caution">
    <text evidence="3">The sequence shown here is derived from an EMBL/GenBank/DDBJ whole genome shotgun (WGS) entry which is preliminary data.</text>
</comment>